<reference evidence="1 2" key="1">
    <citation type="journal article" date="2018" name="Appl. Microbiol. Biotechnol.">
        <title>Characterization of the caprolactam degradation pathway in Pseudomonas jessenii using mass spectrometry-based proteomics.</title>
        <authorList>
            <person name="Otzen M."/>
            <person name="Palacio C."/>
            <person name="Janssen D.B."/>
        </authorList>
    </citation>
    <scope>NUCLEOTIDE SEQUENCE [LARGE SCALE GENOMIC DNA]</scope>
    <source>
        <strain evidence="1 2">GO3</strain>
    </source>
</reference>
<protein>
    <submittedName>
        <fullName evidence="1">Serine/threonine protein kinase</fullName>
    </submittedName>
</protein>
<keyword evidence="1" id="KW-0723">Serine/threonine-protein kinase</keyword>
<organism evidence="1 2">
    <name type="scientific">Pseudomonas jessenii</name>
    <dbReference type="NCBI Taxonomy" id="77298"/>
    <lineage>
        <taxon>Bacteria</taxon>
        <taxon>Pseudomonadati</taxon>
        <taxon>Pseudomonadota</taxon>
        <taxon>Gammaproteobacteria</taxon>
        <taxon>Pseudomonadales</taxon>
        <taxon>Pseudomonadaceae</taxon>
        <taxon>Pseudomonas</taxon>
    </lineage>
</organism>
<keyword evidence="1" id="KW-0418">Kinase</keyword>
<feature type="non-terminal residue" evidence="1">
    <location>
        <position position="48"/>
    </location>
</feature>
<gene>
    <name evidence="1" type="ORF">CRX42_26180</name>
</gene>
<dbReference type="GO" id="GO:0004674">
    <property type="term" value="F:protein serine/threonine kinase activity"/>
    <property type="evidence" value="ECO:0007669"/>
    <property type="project" value="UniProtKB-KW"/>
</dbReference>
<evidence type="ECO:0000313" key="1">
    <source>
        <dbReference type="EMBL" id="PYY67608.1"/>
    </source>
</evidence>
<dbReference type="Proteomes" id="UP000247437">
    <property type="component" value="Unassembled WGS sequence"/>
</dbReference>
<dbReference type="AlphaFoldDB" id="A0A2W0EPG2"/>
<name>A0A2W0EPG2_PSEJE</name>
<dbReference type="EMBL" id="PDLL01000460">
    <property type="protein sequence ID" value="PYY67608.1"/>
    <property type="molecule type" value="Genomic_DNA"/>
</dbReference>
<proteinExistence type="predicted"/>
<evidence type="ECO:0000313" key="2">
    <source>
        <dbReference type="Proteomes" id="UP000247437"/>
    </source>
</evidence>
<accession>A0A2W0EPG2</accession>
<comment type="caution">
    <text evidence="1">The sequence shown here is derived from an EMBL/GenBank/DDBJ whole genome shotgun (WGS) entry which is preliminary data.</text>
</comment>
<sequence>MRLSELKSAGRNPVLPLSVSLADAAGPADLQLLSLLRVLPGQRYVGAG</sequence>
<keyword evidence="1" id="KW-0808">Transferase</keyword>